<dbReference type="PATRIC" id="fig|1398.22.peg.3176"/>
<dbReference type="Proteomes" id="UP000070376">
    <property type="component" value="Unassembled WGS sequence"/>
</dbReference>
<accession>A0A133KED2</accession>
<dbReference type="EMBL" id="LRPN01000161">
    <property type="protein sequence ID" value="KWZ77867.1"/>
    <property type="molecule type" value="Genomic_DNA"/>
</dbReference>
<gene>
    <name evidence="1" type="ORF">HMPREF3213_03172</name>
</gene>
<sequence length="156" mass="17863">MSMKKIMYVLASVCLLTGCGFNGPEHKDSKMALVKKTQPSPVRLTNTGNKAVSGQLKKDVLGFDSIYDVAIIEGPKETLVAYKVRHLHRFKMKKIEKQLNAFLKKRYPGRKFITSSDYKIFLETVRLKEDMDEHKISAGKAKKRFKDIIKLKQELT</sequence>
<dbReference type="PROSITE" id="PS51257">
    <property type="entry name" value="PROKAR_LIPOPROTEIN"/>
    <property type="match status" value="1"/>
</dbReference>
<comment type="caution">
    <text evidence="1">The sequence shown here is derived from an EMBL/GenBank/DDBJ whole genome shotgun (WGS) entry which is preliminary data.</text>
</comment>
<protein>
    <recommendedName>
        <fullName evidence="3">Sporulation protein</fullName>
    </recommendedName>
</protein>
<evidence type="ECO:0008006" key="3">
    <source>
        <dbReference type="Google" id="ProtNLM"/>
    </source>
</evidence>
<name>A0A133KED2_HEYCO</name>
<proteinExistence type="predicted"/>
<evidence type="ECO:0000313" key="1">
    <source>
        <dbReference type="EMBL" id="KWZ77867.1"/>
    </source>
</evidence>
<organism evidence="1 2">
    <name type="scientific">Heyndrickxia coagulans</name>
    <name type="common">Weizmannia coagulans</name>
    <dbReference type="NCBI Taxonomy" id="1398"/>
    <lineage>
        <taxon>Bacteria</taxon>
        <taxon>Bacillati</taxon>
        <taxon>Bacillota</taxon>
        <taxon>Bacilli</taxon>
        <taxon>Bacillales</taxon>
        <taxon>Bacillaceae</taxon>
        <taxon>Heyndrickxia</taxon>
    </lineage>
</organism>
<evidence type="ECO:0000313" key="2">
    <source>
        <dbReference type="Proteomes" id="UP000070376"/>
    </source>
</evidence>
<dbReference type="AlphaFoldDB" id="A0A133KED2"/>
<reference evidence="2" key="1">
    <citation type="submission" date="2016-01" db="EMBL/GenBank/DDBJ databases">
        <authorList>
            <person name="Mitreva M."/>
            <person name="Pepin K.H."/>
            <person name="Mihindukulasuriya K.A."/>
            <person name="Fulton R."/>
            <person name="Fronick C."/>
            <person name="O'Laughlin M."/>
            <person name="Miner T."/>
            <person name="Herter B."/>
            <person name="Rosa B.A."/>
            <person name="Cordes M."/>
            <person name="Tomlinson C."/>
            <person name="Wollam A."/>
            <person name="Palsikar V.B."/>
            <person name="Mardis E.R."/>
            <person name="Wilson R.K."/>
        </authorList>
    </citation>
    <scope>NUCLEOTIDE SEQUENCE [LARGE SCALE GENOMIC DNA]</scope>
    <source>
        <strain evidence="2">GED7749B</strain>
    </source>
</reference>